<dbReference type="AlphaFoldDB" id="A0AAJ5QQT2"/>
<dbReference type="RefSeq" id="WP_131050097.1">
    <property type="nucleotide sequence ID" value="NZ_CP112887.1"/>
</dbReference>
<proteinExistence type="predicted"/>
<comment type="subcellular location">
    <subcellularLocation>
        <location evidence="1">Cell membrane</location>
        <topology evidence="1">Multi-pass membrane protein</topology>
    </subcellularLocation>
</comment>
<evidence type="ECO:0000256" key="5">
    <source>
        <dbReference type="ARBA" id="ARBA00022989"/>
    </source>
</evidence>
<keyword evidence="10" id="KW-1185">Reference proteome</keyword>
<dbReference type="SUPFAM" id="SSF103473">
    <property type="entry name" value="MFS general substrate transporter"/>
    <property type="match status" value="1"/>
</dbReference>
<feature type="domain" description="Major facilitator superfamily (MFS) profile" evidence="8">
    <location>
        <begin position="15"/>
        <end position="408"/>
    </location>
</feature>
<feature type="transmembrane region" description="Helical" evidence="7">
    <location>
        <begin position="211"/>
        <end position="235"/>
    </location>
</feature>
<feature type="transmembrane region" description="Helical" evidence="7">
    <location>
        <begin position="277"/>
        <end position="295"/>
    </location>
</feature>
<dbReference type="InterPro" id="IPR011701">
    <property type="entry name" value="MFS"/>
</dbReference>
<dbReference type="PANTHER" id="PTHR42718">
    <property type="entry name" value="MAJOR FACILITATOR SUPERFAMILY MULTIDRUG TRANSPORTER MFSC"/>
    <property type="match status" value="1"/>
</dbReference>
<dbReference type="Pfam" id="PF07690">
    <property type="entry name" value="MFS_1"/>
    <property type="match status" value="1"/>
</dbReference>
<dbReference type="InterPro" id="IPR020846">
    <property type="entry name" value="MFS_dom"/>
</dbReference>
<dbReference type="GO" id="GO:0022857">
    <property type="term" value="F:transmembrane transporter activity"/>
    <property type="evidence" value="ECO:0007669"/>
    <property type="project" value="InterPro"/>
</dbReference>
<name>A0AAJ5QQT2_9ENTR</name>
<dbReference type="Proteomes" id="UP001210130">
    <property type="component" value="Chromosome"/>
</dbReference>
<gene>
    <name evidence="9" type="ORF">OR613_14535</name>
</gene>
<evidence type="ECO:0000256" key="2">
    <source>
        <dbReference type="ARBA" id="ARBA00022448"/>
    </source>
</evidence>
<evidence type="ECO:0000256" key="4">
    <source>
        <dbReference type="ARBA" id="ARBA00022692"/>
    </source>
</evidence>
<feature type="transmembrane region" description="Helical" evidence="7">
    <location>
        <begin position="386"/>
        <end position="405"/>
    </location>
</feature>
<dbReference type="CDD" id="cd17321">
    <property type="entry name" value="MFS_MMR_MDR_like"/>
    <property type="match status" value="1"/>
</dbReference>
<feature type="transmembrane region" description="Helical" evidence="7">
    <location>
        <begin position="170"/>
        <end position="190"/>
    </location>
</feature>
<evidence type="ECO:0000256" key="3">
    <source>
        <dbReference type="ARBA" id="ARBA00022475"/>
    </source>
</evidence>
<feature type="transmembrane region" description="Helical" evidence="7">
    <location>
        <begin position="139"/>
        <end position="164"/>
    </location>
</feature>
<dbReference type="Gene3D" id="1.20.1250.20">
    <property type="entry name" value="MFS general substrate transporter like domains"/>
    <property type="match status" value="1"/>
</dbReference>
<feature type="transmembrane region" description="Helical" evidence="7">
    <location>
        <begin position="81"/>
        <end position="100"/>
    </location>
</feature>
<evidence type="ECO:0000313" key="9">
    <source>
        <dbReference type="EMBL" id="WBW59263.1"/>
    </source>
</evidence>
<dbReference type="PRINTS" id="PR01036">
    <property type="entry name" value="TCRTETB"/>
</dbReference>
<keyword evidence="2" id="KW-0813">Transport</keyword>
<dbReference type="InterPro" id="IPR036259">
    <property type="entry name" value="MFS_trans_sf"/>
</dbReference>
<keyword evidence="3" id="KW-1003">Cell membrane</keyword>
<feature type="transmembrane region" description="Helical" evidence="7">
    <location>
        <begin position="53"/>
        <end position="72"/>
    </location>
</feature>
<dbReference type="EMBL" id="CP112887">
    <property type="protein sequence ID" value="WBW59263.1"/>
    <property type="molecule type" value="Genomic_DNA"/>
</dbReference>
<protein>
    <submittedName>
        <fullName evidence="9">MFS transporter</fullName>
    </submittedName>
</protein>
<evidence type="ECO:0000256" key="7">
    <source>
        <dbReference type="SAM" id="Phobius"/>
    </source>
</evidence>
<keyword evidence="6 7" id="KW-0472">Membrane</keyword>
<evidence type="ECO:0000313" key="10">
    <source>
        <dbReference type="Proteomes" id="UP001210130"/>
    </source>
</evidence>
<evidence type="ECO:0000256" key="6">
    <source>
        <dbReference type="ARBA" id="ARBA00023136"/>
    </source>
</evidence>
<organism evidence="9 10">
    <name type="scientific">Klebsiella electrica</name>
    <dbReference type="NCBI Taxonomy" id="1259973"/>
    <lineage>
        <taxon>Bacteria</taxon>
        <taxon>Pseudomonadati</taxon>
        <taxon>Pseudomonadota</taxon>
        <taxon>Gammaproteobacteria</taxon>
        <taxon>Enterobacterales</taxon>
        <taxon>Enterobacteriaceae</taxon>
        <taxon>Klebsiella/Raoultella group</taxon>
        <taxon>Klebsiella</taxon>
    </lineage>
</organism>
<feature type="transmembrane region" description="Helical" evidence="7">
    <location>
        <begin position="106"/>
        <end position="127"/>
    </location>
</feature>
<reference evidence="9 10" key="1">
    <citation type="journal article" date="2023" name="Microbiol. Resour. Announc.">
        <title>Complete Genome Sequence of the First Colistin-Resistant Raoultella electrica Strain.</title>
        <authorList>
            <person name="Aldeia C."/>
            <person name="Campos-Madueno E.I."/>
            <person name="Sendi P."/>
            <person name="Endimiani A."/>
        </authorList>
    </citation>
    <scope>NUCLEOTIDE SEQUENCE [LARGE SCALE GENOMIC DNA]</scope>
    <source>
        <strain evidence="9 10">S2-IND-01-C</strain>
    </source>
</reference>
<keyword evidence="5 7" id="KW-1133">Transmembrane helix</keyword>
<dbReference type="PANTHER" id="PTHR42718:SF46">
    <property type="entry name" value="BLR6921 PROTEIN"/>
    <property type="match status" value="1"/>
</dbReference>
<evidence type="ECO:0000256" key="1">
    <source>
        <dbReference type="ARBA" id="ARBA00004651"/>
    </source>
</evidence>
<sequence>MKTDEKTKSRHNTGITVTLSLATLLASLGTSIANIALPTLVQAFMAPFEQVQAVVVVYLVALTLSAVIAGGLGDRFGLKRMLVSGLMLFTVACLLCAVMPDLELLVGARGIQGVGAAFLMTLSMALMRQEADSACLGRAMGILGTLSALGTALGPSLGGLLLPLAGWRGIFWVQIPLAVLTTILAVAVLPGDMVKRKPAGCGLKSPLSRKIISSLFVNVLVAAVMMTTLVVGPFFLSSGLGMNSVHVGLVMAIGPVISVFSGIPSGRFVDRLGSRRIVAAGISLLAAGTFLMAGLPQIMGVSGYIISLAVLTPGYQLFQAANNTAVLSDVPDDRRGAVSGLLSLSRNTGLIAGAAAMGAVFAHLVGTHDFAHACAQAIRAAMGGTFLLAGVFMLVAVVVVFLSVFNRGPDGSLASKAKDITH</sequence>
<keyword evidence="4 7" id="KW-0812">Transmembrane</keyword>
<evidence type="ECO:0000259" key="8">
    <source>
        <dbReference type="PROSITE" id="PS50850"/>
    </source>
</evidence>
<accession>A0AAJ5QQT2</accession>
<dbReference type="GO" id="GO:0016020">
    <property type="term" value="C:membrane"/>
    <property type="evidence" value="ECO:0007669"/>
    <property type="project" value="UniProtKB-SubCell"/>
</dbReference>
<feature type="transmembrane region" description="Helical" evidence="7">
    <location>
        <begin position="247"/>
        <end position="265"/>
    </location>
</feature>
<dbReference type="PROSITE" id="PS50850">
    <property type="entry name" value="MFS"/>
    <property type="match status" value="1"/>
</dbReference>